<reference evidence="4 5" key="1">
    <citation type="submission" date="2015-06" db="EMBL/GenBank/DDBJ databases">
        <title>Talaromyces atroroseus IBT 11181 draft genome.</title>
        <authorList>
            <person name="Rasmussen K.B."/>
            <person name="Rasmussen S."/>
            <person name="Petersen B."/>
            <person name="Sicheritz-Ponten T."/>
            <person name="Mortensen U.H."/>
            <person name="Thrane U."/>
        </authorList>
    </citation>
    <scope>NUCLEOTIDE SEQUENCE [LARGE SCALE GENOMIC DNA]</scope>
    <source>
        <strain evidence="4 5">IBT 11181</strain>
    </source>
</reference>
<dbReference type="GeneID" id="31001884"/>
<keyword evidence="3" id="KW-0560">Oxidoreductase</keyword>
<proteinExistence type="inferred from homology"/>
<dbReference type="FunFam" id="3.40.50.720:FF:000084">
    <property type="entry name" value="Short-chain dehydrogenase reductase"/>
    <property type="match status" value="1"/>
</dbReference>
<comment type="caution">
    <text evidence="4">The sequence shown here is derived from an EMBL/GenBank/DDBJ whole genome shotgun (WGS) entry which is preliminary data.</text>
</comment>
<evidence type="ECO:0000256" key="1">
    <source>
        <dbReference type="ARBA" id="ARBA00006484"/>
    </source>
</evidence>
<dbReference type="Pfam" id="PF13561">
    <property type="entry name" value="adh_short_C2"/>
    <property type="match status" value="1"/>
</dbReference>
<protein>
    <submittedName>
        <fullName evidence="4">Uncharacterized protein</fullName>
    </submittedName>
</protein>
<dbReference type="InterPro" id="IPR036291">
    <property type="entry name" value="NAD(P)-bd_dom_sf"/>
</dbReference>
<dbReference type="AlphaFoldDB" id="A0A1Q5QAC0"/>
<dbReference type="PRINTS" id="PR00080">
    <property type="entry name" value="SDRFAMILY"/>
</dbReference>
<sequence>MSLKGKLAIVTGSGKANGIGFSIANELAQLGADIVLHYNTNKEAALQSVKAIESLNVKAIAVQSNASSLTFGKDIISTVTSAFPGRKIDIIVNNSGAAIFHPDTATIAPEDFDTLFQANVRGSFLLVQAALPYLSAPGGRIINISSVVARSGSQFAALYAGSKAALGAIALGWAEELGPEGITVNTIAPGPIDTDLAPPEDHPLVQKFRVEQSIKRNGTVQEVARVVAFIASPASSFVTGQNIAVDGGLTYV</sequence>
<keyword evidence="2" id="KW-0521">NADP</keyword>
<dbReference type="STRING" id="1441469.A0A1Q5QAC0"/>
<organism evidence="4 5">
    <name type="scientific">Talaromyces atroroseus</name>
    <dbReference type="NCBI Taxonomy" id="1441469"/>
    <lineage>
        <taxon>Eukaryota</taxon>
        <taxon>Fungi</taxon>
        <taxon>Dikarya</taxon>
        <taxon>Ascomycota</taxon>
        <taxon>Pezizomycotina</taxon>
        <taxon>Eurotiomycetes</taxon>
        <taxon>Eurotiomycetidae</taxon>
        <taxon>Eurotiales</taxon>
        <taxon>Trichocomaceae</taxon>
        <taxon>Talaromyces</taxon>
        <taxon>Talaromyces sect. Trachyspermi</taxon>
    </lineage>
</organism>
<dbReference type="PANTHER" id="PTHR48107">
    <property type="entry name" value="NADPH-DEPENDENT ALDEHYDE REDUCTASE-LIKE PROTEIN, CHLOROPLASTIC-RELATED"/>
    <property type="match status" value="1"/>
</dbReference>
<dbReference type="InterPro" id="IPR020904">
    <property type="entry name" value="Sc_DH/Rdtase_CS"/>
</dbReference>
<evidence type="ECO:0000256" key="3">
    <source>
        <dbReference type="ARBA" id="ARBA00023002"/>
    </source>
</evidence>
<accession>A0A1Q5QAC0</accession>
<dbReference type="SUPFAM" id="SSF51735">
    <property type="entry name" value="NAD(P)-binding Rossmann-fold domains"/>
    <property type="match status" value="1"/>
</dbReference>
<gene>
    <name evidence="4" type="ORF">UA08_02129</name>
</gene>
<dbReference type="InterPro" id="IPR002347">
    <property type="entry name" value="SDR_fam"/>
</dbReference>
<evidence type="ECO:0000313" key="5">
    <source>
        <dbReference type="Proteomes" id="UP000214365"/>
    </source>
</evidence>
<dbReference type="Gene3D" id="3.40.50.720">
    <property type="entry name" value="NAD(P)-binding Rossmann-like Domain"/>
    <property type="match status" value="1"/>
</dbReference>
<dbReference type="OrthoDB" id="47007at2759"/>
<dbReference type="EMBL" id="LFMY01000002">
    <property type="protein sequence ID" value="OKL62870.1"/>
    <property type="molecule type" value="Genomic_DNA"/>
</dbReference>
<dbReference type="RefSeq" id="XP_020122991.1">
    <property type="nucleotide sequence ID" value="XM_020260869.1"/>
</dbReference>
<dbReference type="GO" id="GO:0016614">
    <property type="term" value="F:oxidoreductase activity, acting on CH-OH group of donors"/>
    <property type="evidence" value="ECO:0007669"/>
    <property type="project" value="UniProtKB-ARBA"/>
</dbReference>
<dbReference type="Proteomes" id="UP000214365">
    <property type="component" value="Unassembled WGS sequence"/>
</dbReference>
<evidence type="ECO:0000256" key="2">
    <source>
        <dbReference type="ARBA" id="ARBA00022857"/>
    </source>
</evidence>
<keyword evidence="5" id="KW-1185">Reference proteome</keyword>
<dbReference type="PROSITE" id="PS00061">
    <property type="entry name" value="ADH_SHORT"/>
    <property type="match status" value="1"/>
</dbReference>
<comment type="similarity">
    <text evidence="1">Belongs to the short-chain dehydrogenases/reductases (SDR) family.</text>
</comment>
<dbReference type="PANTHER" id="PTHR48107:SF7">
    <property type="entry name" value="RE15974P"/>
    <property type="match status" value="1"/>
</dbReference>
<dbReference type="PRINTS" id="PR00081">
    <property type="entry name" value="GDHRDH"/>
</dbReference>
<name>A0A1Q5QAC0_TALAT</name>
<evidence type="ECO:0000313" key="4">
    <source>
        <dbReference type="EMBL" id="OKL62870.1"/>
    </source>
</evidence>